<reference evidence="1" key="1">
    <citation type="submission" date="2021-06" db="EMBL/GenBank/DDBJ databases">
        <authorList>
            <person name="Kallberg Y."/>
            <person name="Tangrot J."/>
            <person name="Rosling A."/>
        </authorList>
    </citation>
    <scope>NUCLEOTIDE SEQUENCE</scope>
    <source>
        <strain evidence="1">MA453B</strain>
    </source>
</reference>
<protein>
    <submittedName>
        <fullName evidence="1">23226_t:CDS:1</fullName>
    </submittedName>
</protein>
<name>A0A9N9FVR9_9GLOM</name>
<dbReference type="AlphaFoldDB" id="A0A9N9FVR9"/>
<dbReference type="Proteomes" id="UP000789405">
    <property type="component" value="Unassembled WGS sequence"/>
</dbReference>
<accession>A0A9N9FVR9</accession>
<evidence type="ECO:0000313" key="2">
    <source>
        <dbReference type="Proteomes" id="UP000789405"/>
    </source>
</evidence>
<gene>
    <name evidence="1" type="ORF">DERYTH_LOCUS5855</name>
</gene>
<dbReference type="EMBL" id="CAJVPY010002528">
    <property type="protein sequence ID" value="CAG8563543.1"/>
    <property type="molecule type" value="Genomic_DNA"/>
</dbReference>
<proteinExistence type="predicted"/>
<comment type="caution">
    <text evidence="1">The sequence shown here is derived from an EMBL/GenBank/DDBJ whole genome shotgun (WGS) entry which is preliminary data.</text>
</comment>
<organism evidence="1 2">
    <name type="scientific">Dentiscutata erythropus</name>
    <dbReference type="NCBI Taxonomy" id="1348616"/>
    <lineage>
        <taxon>Eukaryota</taxon>
        <taxon>Fungi</taxon>
        <taxon>Fungi incertae sedis</taxon>
        <taxon>Mucoromycota</taxon>
        <taxon>Glomeromycotina</taxon>
        <taxon>Glomeromycetes</taxon>
        <taxon>Diversisporales</taxon>
        <taxon>Gigasporaceae</taxon>
        <taxon>Dentiscutata</taxon>
    </lineage>
</organism>
<keyword evidence="2" id="KW-1185">Reference proteome</keyword>
<evidence type="ECO:0000313" key="1">
    <source>
        <dbReference type="EMBL" id="CAG8563543.1"/>
    </source>
</evidence>
<sequence>DYLVQEVLDERNTMDEKKQEHSNELLFTEHFYQDEGTIWFKKSWMKG</sequence>
<feature type="non-terminal residue" evidence="1">
    <location>
        <position position="1"/>
    </location>
</feature>